<dbReference type="Gene3D" id="3.30.830.10">
    <property type="entry name" value="Metalloenzyme, LuxS/M16 peptidase-like"/>
    <property type="match status" value="1"/>
</dbReference>
<accession>A0A6P6D0S9</accession>
<dbReference type="AlphaFoldDB" id="A0A6P6D0S9"/>
<dbReference type="GeneID" id="111746102"/>
<dbReference type="RefSeq" id="XP_023392750.1">
    <property type="nucleotide sequence ID" value="XM_023536982.1"/>
</dbReference>
<dbReference type="KEGG" id="pvp:111746102"/>
<dbReference type="OrthoDB" id="10250783at2759"/>
<reference evidence="2" key="1">
    <citation type="submission" date="2025-08" db="UniProtKB">
        <authorList>
            <consortium name="RefSeq"/>
        </authorList>
    </citation>
    <scope>IDENTIFICATION</scope>
    <source>
        <tissue evidence="2">Kidney</tissue>
    </source>
</reference>
<protein>
    <submittedName>
        <fullName evidence="2">Presequence protease, mitochondrial-like isoform X1</fullName>
    </submittedName>
</protein>
<sequence>MWRCNLSVPVALRRLSCRSADLRAWRWGSTTACERALRYHVGEKMHGYTVSQVTSVPELFLTAVKLDHDGTGARHLHLAREDSNNLFRCVGIPRAPRSPCPGARCSLERG</sequence>
<keyword evidence="1" id="KW-1185">Reference proteome</keyword>
<dbReference type="Proteomes" id="UP000515202">
    <property type="component" value="Unplaced"/>
</dbReference>
<evidence type="ECO:0000313" key="1">
    <source>
        <dbReference type="Proteomes" id="UP000515202"/>
    </source>
</evidence>
<proteinExistence type="predicted"/>
<evidence type="ECO:0000313" key="2">
    <source>
        <dbReference type="RefSeq" id="XP_023392750.1"/>
    </source>
</evidence>
<gene>
    <name evidence="2" type="primary">LOC111746102</name>
</gene>
<organism evidence="1 2">
    <name type="scientific">Pteropus vampyrus</name>
    <name type="common">Large flying fox</name>
    <dbReference type="NCBI Taxonomy" id="132908"/>
    <lineage>
        <taxon>Eukaryota</taxon>
        <taxon>Metazoa</taxon>
        <taxon>Chordata</taxon>
        <taxon>Craniata</taxon>
        <taxon>Vertebrata</taxon>
        <taxon>Euteleostomi</taxon>
        <taxon>Mammalia</taxon>
        <taxon>Eutheria</taxon>
        <taxon>Laurasiatheria</taxon>
        <taxon>Chiroptera</taxon>
        <taxon>Yinpterochiroptera</taxon>
        <taxon>Pteropodoidea</taxon>
        <taxon>Pteropodidae</taxon>
        <taxon>Pteropodinae</taxon>
        <taxon>Pteropus</taxon>
    </lineage>
</organism>
<name>A0A6P6D0S9_PTEVA</name>